<evidence type="ECO:0000256" key="7">
    <source>
        <dbReference type="ARBA" id="ARBA00022741"/>
    </source>
</evidence>
<dbReference type="PROSITE" id="PS00107">
    <property type="entry name" value="PROTEIN_KINASE_ATP"/>
    <property type="match status" value="1"/>
</dbReference>
<evidence type="ECO:0000313" key="19">
    <source>
        <dbReference type="Proteomes" id="UP001153555"/>
    </source>
</evidence>
<dbReference type="Pfam" id="PF07714">
    <property type="entry name" value="PK_Tyr_Ser-Thr"/>
    <property type="match status" value="1"/>
</dbReference>
<accession>A0A9N7MVY4</accession>
<keyword evidence="8 18" id="KW-0418">Kinase</keyword>
<evidence type="ECO:0000256" key="11">
    <source>
        <dbReference type="ARBA" id="ARBA00023136"/>
    </source>
</evidence>
<reference evidence="18" key="1">
    <citation type="submission" date="2019-12" db="EMBL/GenBank/DDBJ databases">
        <authorList>
            <person name="Scholes J."/>
        </authorList>
    </citation>
    <scope>NUCLEOTIDE SEQUENCE</scope>
</reference>
<evidence type="ECO:0000256" key="15">
    <source>
        <dbReference type="SAM" id="MobiDB-lite"/>
    </source>
</evidence>
<feature type="region of interest" description="Disordered" evidence="15">
    <location>
        <begin position="200"/>
        <end position="223"/>
    </location>
</feature>
<evidence type="ECO:0000256" key="1">
    <source>
        <dbReference type="ARBA" id="ARBA00004162"/>
    </source>
</evidence>
<evidence type="ECO:0000259" key="17">
    <source>
        <dbReference type="PROSITE" id="PS50011"/>
    </source>
</evidence>
<protein>
    <recommendedName>
        <fullName evidence="2">non-specific serine/threonine protein kinase</fullName>
        <ecNumber evidence="2">2.7.11.1</ecNumber>
    </recommendedName>
</protein>
<dbReference type="InterPro" id="IPR011009">
    <property type="entry name" value="Kinase-like_dom_sf"/>
</dbReference>
<name>A0A9N7MVY4_STRHE</name>
<dbReference type="PANTHER" id="PTHR47982:SF32">
    <property type="entry name" value="NON-SPECIFIC SERINE_THREONINE PROTEIN KINASE"/>
    <property type="match status" value="1"/>
</dbReference>
<dbReference type="FunFam" id="3.30.200.20:FF:000212">
    <property type="entry name" value="Proline-rich receptor-like protein kinase PERK8"/>
    <property type="match status" value="1"/>
</dbReference>
<dbReference type="InterPro" id="IPR008271">
    <property type="entry name" value="Ser/Thr_kinase_AS"/>
</dbReference>
<comment type="catalytic activity">
    <reaction evidence="12">
        <text>L-threonyl-[protein] + ATP = O-phospho-L-threonyl-[protein] + ADP + H(+)</text>
        <dbReference type="Rhea" id="RHEA:46608"/>
        <dbReference type="Rhea" id="RHEA-COMP:11060"/>
        <dbReference type="Rhea" id="RHEA-COMP:11605"/>
        <dbReference type="ChEBI" id="CHEBI:15378"/>
        <dbReference type="ChEBI" id="CHEBI:30013"/>
        <dbReference type="ChEBI" id="CHEBI:30616"/>
        <dbReference type="ChEBI" id="CHEBI:61977"/>
        <dbReference type="ChEBI" id="CHEBI:456216"/>
        <dbReference type="EC" id="2.7.11.1"/>
    </reaction>
</comment>
<dbReference type="SUPFAM" id="SSF56112">
    <property type="entry name" value="Protein kinase-like (PK-like)"/>
    <property type="match status" value="1"/>
</dbReference>
<evidence type="ECO:0000256" key="3">
    <source>
        <dbReference type="ARBA" id="ARBA00022475"/>
    </source>
</evidence>
<feature type="domain" description="Protein kinase" evidence="17">
    <location>
        <begin position="266"/>
        <end position="529"/>
    </location>
</feature>
<dbReference type="FunFam" id="1.10.510.10:FF:000173">
    <property type="entry name" value="proline-rich receptor-like protein kinase PERK8"/>
    <property type="match status" value="1"/>
</dbReference>
<keyword evidence="3" id="KW-1003">Cell membrane</keyword>
<dbReference type="InterPro" id="IPR047117">
    <property type="entry name" value="PERK1-13-like"/>
</dbReference>
<dbReference type="PROSITE" id="PS00108">
    <property type="entry name" value="PROTEIN_KINASE_ST"/>
    <property type="match status" value="1"/>
</dbReference>
<evidence type="ECO:0000256" key="8">
    <source>
        <dbReference type="ARBA" id="ARBA00022777"/>
    </source>
</evidence>
<dbReference type="SMART" id="SM00220">
    <property type="entry name" value="S_TKc"/>
    <property type="match status" value="1"/>
</dbReference>
<feature type="compositionally biased region" description="Low complexity" evidence="15">
    <location>
        <begin position="1"/>
        <end position="26"/>
    </location>
</feature>
<keyword evidence="4" id="KW-0723">Serine/threonine-protein kinase</keyword>
<dbReference type="GO" id="GO:0004674">
    <property type="term" value="F:protein serine/threonine kinase activity"/>
    <property type="evidence" value="ECO:0007669"/>
    <property type="project" value="UniProtKB-KW"/>
</dbReference>
<evidence type="ECO:0000256" key="2">
    <source>
        <dbReference type="ARBA" id="ARBA00012513"/>
    </source>
</evidence>
<dbReference type="Gene3D" id="3.30.200.20">
    <property type="entry name" value="Phosphorylase Kinase, domain 1"/>
    <property type="match status" value="1"/>
</dbReference>
<dbReference type="EC" id="2.7.11.1" evidence="2"/>
<proteinExistence type="predicted"/>
<dbReference type="EMBL" id="CACSLK010012206">
    <property type="protein sequence ID" value="CAA0814323.1"/>
    <property type="molecule type" value="Genomic_DNA"/>
</dbReference>
<evidence type="ECO:0000256" key="16">
    <source>
        <dbReference type="SAM" id="Phobius"/>
    </source>
</evidence>
<comment type="caution">
    <text evidence="18">The sequence shown here is derived from an EMBL/GenBank/DDBJ whole genome shotgun (WGS) entry which is preliminary data.</text>
</comment>
<evidence type="ECO:0000256" key="6">
    <source>
        <dbReference type="ARBA" id="ARBA00022692"/>
    </source>
</evidence>
<evidence type="ECO:0000256" key="10">
    <source>
        <dbReference type="ARBA" id="ARBA00022989"/>
    </source>
</evidence>
<dbReference type="Proteomes" id="UP001153555">
    <property type="component" value="Unassembled WGS sequence"/>
</dbReference>
<comment type="catalytic activity">
    <reaction evidence="13">
        <text>L-seryl-[protein] + ATP = O-phospho-L-seryl-[protein] + ADP + H(+)</text>
        <dbReference type="Rhea" id="RHEA:17989"/>
        <dbReference type="Rhea" id="RHEA-COMP:9863"/>
        <dbReference type="Rhea" id="RHEA-COMP:11604"/>
        <dbReference type="ChEBI" id="CHEBI:15378"/>
        <dbReference type="ChEBI" id="CHEBI:29999"/>
        <dbReference type="ChEBI" id="CHEBI:30616"/>
        <dbReference type="ChEBI" id="CHEBI:83421"/>
        <dbReference type="ChEBI" id="CHEBI:456216"/>
        <dbReference type="EC" id="2.7.11.1"/>
    </reaction>
</comment>
<sequence length="599" mass="64723">MGSRSPSPNASSPSPSPAAAAPSSLNSPPPLNPTNQTTHSSSTPPPEEAPTPLPPPPASPPLPPPSESPPPSAPPPSLLRSPPASPPTRSPPPPPPPQRESPLRSPPASPPTRSPPATRPPQPPAALAPVHHHSSGGDSGSELPTAKSVQPIRNISAEGDSVSSPGLRGGSVIVLSSFVGILALTVAVFFAWFVKRRKKGKGGGGGRGGPEINQPEHSAFASSHNTDSAFLRPQYSNLTCSSDGGRGASSRSWLTYEDLYEATNGFSEDNVLGKGGFGSVYKGVLMDSREVAVKQLKAGSRQGEREFRAEVEIISRIHHRHLVSLVGYCISENQRLLVYEYVPNNNLHYHLHGEGNQVMDWANRVKVASGAARGLAYLHEDCQPRIIHRDIKSTNILLDNNFEARVADFGLAKLAMELDINTHVSTRVMGTFGYMAPEYAATGKLTEKSDVYSFGVVLLELITGREPVDSSRPSGDESLVEWARPLLARALESLDFAELVDQRLENNFSEREMFRMIEAATACIRHSASKRPRMSQIARALDSMEELDDLSSVIIQSQSGNFDSREHSAQIRRFDRMAFGNEDYYSSGSFSRSQCSWRS</sequence>
<feature type="compositionally biased region" description="Pro residues" evidence="15">
    <location>
        <begin position="43"/>
        <end position="126"/>
    </location>
</feature>
<dbReference type="Gene3D" id="1.10.510.10">
    <property type="entry name" value="Transferase(Phosphotransferase) domain 1"/>
    <property type="match status" value="1"/>
</dbReference>
<keyword evidence="10 16" id="KW-1133">Transmembrane helix</keyword>
<keyword evidence="7 14" id="KW-0547">Nucleotide-binding</keyword>
<organism evidence="18 19">
    <name type="scientific">Striga hermonthica</name>
    <name type="common">Purple witchweed</name>
    <name type="synonym">Buchnera hermonthica</name>
    <dbReference type="NCBI Taxonomy" id="68872"/>
    <lineage>
        <taxon>Eukaryota</taxon>
        <taxon>Viridiplantae</taxon>
        <taxon>Streptophyta</taxon>
        <taxon>Embryophyta</taxon>
        <taxon>Tracheophyta</taxon>
        <taxon>Spermatophyta</taxon>
        <taxon>Magnoliopsida</taxon>
        <taxon>eudicotyledons</taxon>
        <taxon>Gunneridae</taxon>
        <taxon>Pentapetalae</taxon>
        <taxon>asterids</taxon>
        <taxon>lamiids</taxon>
        <taxon>Lamiales</taxon>
        <taxon>Orobanchaceae</taxon>
        <taxon>Buchnereae</taxon>
        <taxon>Striga</taxon>
    </lineage>
</organism>
<dbReference type="OrthoDB" id="4062651at2759"/>
<dbReference type="InterPro" id="IPR001245">
    <property type="entry name" value="Ser-Thr/Tyr_kinase_cat_dom"/>
</dbReference>
<evidence type="ECO:0000256" key="4">
    <source>
        <dbReference type="ARBA" id="ARBA00022527"/>
    </source>
</evidence>
<evidence type="ECO:0000313" key="18">
    <source>
        <dbReference type="EMBL" id="CAA0814323.1"/>
    </source>
</evidence>
<dbReference type="PROSITE" id="PS50011">
    <property type="entry name" value="PROTEIN_KINASE_DOM"/>
    <property type="match status" value="1"/>
</dbReference>
<keyword evidence="9 14" id="KW-0067">ATP-binding</keyword>
<feature type="transmembrane region" description="Helical" evidence="16">
    <location>
        <begin position="172"/>
        <end position="194"/>
    </location>
</feature>
<dbReference type="AlphaFoldDB" id="A0A9N7MVY4"/>
<keyword evidence="19" id="KW-1185">Reference proteome</keyword>
<dbReference type="CDD" id="cd14066">
    <property type="entry name" value="STKc_IRAK"/>
    <property type="match status" value="1"/>
</dbReference>
<keyword evidence="11 16" id="KW-0472">Membrane</keyword>
<keyword evidence="6 16" id="KW-0812">Transmembrane</keyword>
<dbReference type="InterPro" id="IPR017441">
    <property type="entry name" value="Protein_kinase_ATP_BS"/>
</dbReference>
<feature type="binding site" evidence="14">
    <location>
        <position position="294"/>
    </location>
    <ligand>
        <name>ATP</name>
        <dbReference type="ChEBI" id="CHEBI:30616"/>
    </ligand>
</feature>
<keyword evidence="18" id="KW-0675">Receptor</keyword>
<evidence type="ECO:0000256" key="12">
    <source>
        <dbReference type="ARBA" id="ARBA00047899"/>
    </source>
</evidence>
<evidence type="ECO:0000256" key="14">
    <source>
        <dbReference type="PROSITE-ProRule" id="PRU10141"/>
    </source>
</evidence>
<dbReference type="InterPro" id="IPR000719">
    <property type="entry name" value="Prot_kinase_dom"/>
</dbReference>
<dbReference type="SUPFAM" id="SSF81995">
    <property type="entry name" value="beta-sandwich domain of Sec23/24"/>
    <property type="match status" value="1"/>
</dbReference>
<evidence type="ECO:0000256" key="5">
    <source>
        <dbReference type="ARBA" id="ARBA00022679"/>
    </source>
</evidence>
<evidence type="ECO:0000256" key="9">
    <source>
        <dbReference type="ARBA" id="ARBA00022840"/>
    </source>
</evidence>
<feature type="region of interest" description="Disordered" evidence="15">
    <location>
        <begin position="1"/>
        <end position="145"/>
    </location>
</feature>
<evidence type="ECO:0000256" key="13">
    <source>
        <dbReference type="ARBA" id="ARBA00048679"/>
    </source>
</evidence>
<dbReference type="GO" id="GO:0005886">
    <property type="term" value="C:plasma membrane"/>
    <property type="evidence" value="ECO:0007669"/>
    <property type="project" value="UniProtKB-SubCell"/>
</dbReference>
<dbReference type="PANTHER" id="PTHR47982">
    <property type="entry name" value="PROLINE-RICH RECEPTOR-LIKE PROTEIN KINASE PERK4"/>
    <property type="match status" value="1"/>
</dbReference>
<keyword evidence="5" id="KW-0808">Transferase</keyword>
<comment type="subcellular location">
    <subcellularLocation>
        <location evidence="1">Cell membrane</location>
        <topology evidence="1">Single-pass membrane protein</topology>
    </subcellularLocation>
</comment>
<gene>
    <name evidence="18" type="ORF">SHERM_14621</name>
</gene>
<dbReference type="GO" id="GO:0005524">
    <property type="term" value="F:ATP binding"/>
    <property type="evidence" value="ECO:0007669"/>
    <property type="project" value="UniProtKB-UniRule"/>
</dbReference>